<feature type="transmembrane region" description="Helical" evidence="13">
    <location>
        <begin position="12"/>
        <end position="31"/>
    </location>
</feature>
<evidence type="ECO:0000256" key="2">
    <source>
        <dbReference type="ARBA" id="ARBA00004651"/>
    </source>
</evidence>
<dbReference type="GO" id="GO:0046872">
    <property type="term" value="F:metal ion binding"/>
    <property type="evidence" value="ECO:0007669"/>
    <property type="project" value="UniProtKB-KW"/>
</dbReference>
<evidence type="ECO:0000256" key="8">
    <source>
        <dbReference type="ARBA" id="ARBA00022982"/>
    </source>
</evidence>
<feature type="transmembrane region" description="Helical" evidence="13">
    <location>
        <begin position="155"/>
        <end position="172"/>
    </location>
</feature>
<dbReference type="Proteomes" id="UP000185680">
    <property type="component" value="Chromosome"/>
</dbReference>
<evidence type="ECO:0000256" key="4">
    <source>
        <dbReference type="ARBA" id="ARBA00022475"/>
    </source>
</evidence>
<evidence type="ECO:0000256" key="1">
    <source>
        <dbReference type="ARBA" id="ARBA00001970"/>
    </source>
</evidence>
<evidence type="ECO:0000256" key="13">
    <source>
        <dbReference type="SAM" id="Phobius"/>
    </source>
</evidence>
<proteinExistence type="inferred from homology"/>
<reference evidence="15 18" key="2">
    <citation type="submission" date="2016-10" db="EMBL/GenBank/DDBJ databases">
        <title>Hydorgenophaga sp. LPB0072 isolated from gastropod.</title>
        <authorList>
            <person name="Kim E."/>
            <person name="Yi H."/>
        </authorList>
    </citation>
    <scope>NUCLEOTIDE SEQUENCE [LARGE SCALE GENOMIC DNA]</scope>
    <source>
        <strain evidence="15 18">LPB0072</strain>
    </source>
</reference>
<keyword evidence="17" id="KW-1185">Reference proteome</keyword>
<feature type="transmembrane region" description="Helical" evidence="13">
    <location>
        <begin position="92"/>
        <end position="113"/>
    </location>
</feature>
<evidence type="ECO:0000256" key="7">
    <source>
        <dbReference type="ARBA" id="ARBA00022723"/>
    </source>
</evidence>
<evidence type="ECO:0000313" key="17">
    <source>
        <dbReference type="Proteomes" id="UP000185657"/>
    </source>
</evidence>
<evidence type="ECO:0000256" key="11">
    <source>
        <dbReference type="ARBA" id="ARBA00023136"/>
    </source>
</evidence>
<dbReference type="AlphaFoldDB" id="A0A162P573"/>
<comment type="similarity">
    <text evidence="12">Belongs to the cytochrome b561 family.</text>
</comment>
<feature type="domain" description="Cytochrome b561 bacterial/Ni-hydrogenase" evidence="14">
    <location>
        <begin position="8"/>
        <end position="184"/>
    </location>
</feature>
<gene>
    <name evidence="15" type="ORF">LPB072_21290</name>
    <name evidence="16" type="ORF">LPB72_12965</name>
</gene>
<evidence type="ECO:0000256" key="5">
    <source>
        <dbReference type="ARBA" id="ARBA00022617"/>
    </source>
</evidence>
<keyword evidence="9 13" id="KW-1133">Transmembrane helix</keyword>
<organism evidence="15 18">
    <name type="scientific">Hydrogenophaga crassostreae</name>
    <dbReference type="NCBI Taxonomy" id="1763535"/>
    <lineage>
        <taxon>Bacteria</taxon>
        <taxon>Pseudomonadati</taxon>
        <taxon>Pseudomonadota</taxon>
        <taxon>Betaproteobacteria</taxon>
        <taxon>Burkholderiales</taxon>
        <taxon>Comamonadaceae</taxon>
        <taxon>Hydrogenophaga</taxon>
    </lineage>
</organism>
<dbReference type="RefSeq" id="WP_066091355.1">
    <property type="nucleotide sequence ID" value="NZ_CP017476.1"/>
</dbReference>
<evidence type="ECO:0000313" key="18">
    <source>
        <dbReference type="Proteomes" id="UP000185680"/>
    </source>
</evidence>
<keyword evidence="8" id="KW-0249">Electron transport</keyword>
<keyword evidence="7" id="KW-0479">Metal-binding</keyword>
<evidence type="ECO:0000256" key="10">
    <source>
        <dbReference type="ARBA" id="ARBA00023004"/>
    </source>
</evidence>
<dbReference type="OrthoDB" id="8536275at2"/>
<dbReference type="PANTHER" id="PTHR30529">
    <property type="entry name" value="CYTOCHROME B561"/>
    <property type="match status" value="1"/>
</dbReference>
<evidence type="ECO:0000313" key="16">
    <source>
        <dbReference type="EMBL" id="OAD41435.1"/>
    </source>
</evidence>
<feature type="transmembrane region" description="Helical" evidence="13">
    <location>
        <begin position="51"/>
        <end position="71"/>
    </location>
</feature>
<dbReference type="InterPro" id="IPR011577">
    <property type="entry name" value="Cyt_b561_bac/Ni-Hgenase"/>
</dbReference>
<evidence type="ECO:0000259" key="14">
    <source>
        <dbReference type="Pfam" id="PF01292"/>
    </source>
</evidence>
<evidence type="ECO:0000256" key="3">
    <source>
        <dbReference type="ARBA" id="ARBA00022448"/>
    </source>
</evidence>
<keyword evidence="3" id="KW-0813">Transport</keyword>
<reference evidence="16 17" key="1">
    <citation type="submission" date="2016-02" db="EMBL/GenBank/DDBJ databases">
        <title>Draft genome sequence of Hydrogenophaga sp. LPB0072.</title>
        <authorList>
            <person name="Shin S.-K."/>
            <person name="Yi H."/>
        </authorList>
    </citation>
    <scope>NUCLEOTIDE SEQUENCE [LARGE SCALE GENOMIC DNA]</scope>
    <source>
        <strain evidence="16 17">LPB0072</strain>
    </source>
</reference>
<comment type="cofactor">
    <cofactor evidence="1">
        <name>heme b</name>
        <dbReference type="ChEBI" id="CHEBI:60344"/>
    </cofactor>
</comment>
<dbReference type="SUPFAM" id="SSF81342">
    <property type="entry name" value="Transmembrane di-heme cytochromes"/>
    <property type="match status" value="1"/>
</dbReference>
<dbReference type="Pfam" id="PF01292">
    <property type="entry name" value="Ni_hydr_CYTB"/>
    <property type="match status" value="1"/>
</dbReference>
<evidence type="ECO:0000256" key="12">
    <source>
        <dbReference type="ARBA" id="ARBA00037975"/>
    </source>
</evidence>
<dbReference type="GO" id="GO:0009055">
    <property type="term" value="F:electron transfer activity"/>
    <property type="evidence" value="ECO:0007669"/>
    <property type="project" value="InterPro"/>
</dbReference>
<keyword evidence="10" id="KW-0408">Iron</keyword>
<comment type="subcellular location">
    <subcellularLocation>
        <location evidence="2">Cell membrane</location>
        <topology evidence="2">Multi-pass membrane protein</topology>
    </subcellularLocation>
</comment>
<evidence type="ECO:0000313" key="15">
    <source>
        <dbReference type="EMBL" id="AOW15889.1"/>
    </source>
</evidence>
<dbReference type="InterPro" id="IPR016174">
    <property type="entry name" value="Di-haem_cyt_TM"/>
</dbReference>
<dbReference type="STRING" id="1763535.LPB072_21290"/>
<dbReference type="PANTHER" id="PTHR30529:SF1">
    <property type="entry name" value="CYTOCHROME B561 HOMOLOG 2"/>
    <property type="match status" value="1"/>
</dbReference>
<keyword evidence="5" id="KW-0349">Heme</keyword>
<name>A0A162P573_9BURK</name>
<evidence type="ECO:0000256" key="6">
    <source>
        <dbReference type="ARBA" id="ARBA00022692"/>
    </source>
</evidence>
<keyword evidence="4" id="KW-1003">Cell membrane</keyword>
<keyword evidence="6 13" id="KW-0812">Transmembrane</keyword>
<keyword evidence="11 13" id="KW-0472">Membrane</keyword>
<dbReference type="KEGG" id="hyl:LPB072_21290"/>
<accession>A0A162P573</accession>
<dbReference type="EMBL" id="CP017476">
    <property type="protein sequence ID" value="AOW15889.1"/>
    <property type="molecule type" value="Genomic_DNA"/>
</dbReference>
<dbReference type="InterPro" id="IPR052168">
    <property type="entry name" value="Cytochrome_b561_oxidase"/>
</dbReference>
<protein>
    <submittedName>
        <fullName evidence="15">Cytochrome B</fullName>
    </submittedName>
</protein>
<sequence length="189" mass="20132">MSRNPSTRYDPLSMAFHWLTAIAVLAAFILGPGGFGRLLRQGIDPGTHADIVWHESLGMLIFSLTVLRLLWTAVRPAAPQVAMSGPLCLASKLGHAGLWGLLLITPITALLTLGSEGAPLTLLGGFRIEQLGFIANSGLASLTNWGEVHSLMGDAIIWLAGLHALAAIAHHVKLKDGVLVSMVPWLKPR</sequence>
<dbReference type="EMBL" id="LVWD01000016">
    <property type="protein sequence ID" value="OAD41435.1"/>
    <property type="molecule type" value="Genomic_DNA"/>
</dbReference>
<dbReference type="GO" id="GO:0020037">
    <property type="term" value="F:heme binding"/>
    <property type="evidence" value="ECO:0007669"/>
    <property type="project" value="TreeGrafter"/>
</dbReference>
<evidence type="ECO:0000256" key="9">
    <source>
        <dbReference type="ARBA" id="ARBA00022989"/>
    </source>
</evidence>
<dbReference type="GO" id="GO:0022904">
    <property type="term" value="P:respiratory electron transport chain"/>
    <property type="evidence" value="ECO:0007669"/>
    <property type="project" value="InterPro"/>
</dbReference>
<dbReference type="GO" id="GO:0005886">
    <property type="term" value="C:plasma membrane"/>
    <property type="evidence" value="ECO:0007669"/>
    <property type="project" value="UniProtKB-SubCell"/>
</dbReference>
<dbReference type="Proteomes" id="UP000185657">
    <property type="component" value="Unassembled WGS sequence"/>
</dbReference>